<dbReference type="PANTHER" id="PTHR22916:SF51">
    <property type="entry name" value="GLYCOSYLTRANSFERASE EPSH-RELATED"/>
    <property type="match status" value="1"/>
</dbReference>
<proteinExistence type="predicted"/>
<keyword evidence="2 4" id="KW-0808">Transferase</keyword>
<evidence type="ECO:0000256" key="2">
    <source>
        <dbReference type="ARBA" id="ARBA00022679"/>
    </source>
</evidence>
<name>A0A1N7J6D8_9FLAO</name>
<dbReference type="STRING" id="713588.SAMN05421789_101159"/>
<dbReference type="SUPFAM" id="SSF53448">
    <property type="entry name" value="Nucleotide-diphospho-sugar transferases"/>
    <property type="match status" value="1"/>
</dbReference>
<evidence type="ECO:0000259" key="3">
    <source>
        <dbReference type="Pfam" id="PF00535"/>
    </source>
</evidence>
<evidence type="ECO:0000313" key="5">
    <source>
        <dbReference type="Proteomes" id="UP000185839"/>
    </source>
</evidence>
<keyword evidence="5" id="KW-1185">Reference proteome</keyword>
<dbReference type="RefSeq" id="WP_076384376.1">
    <property type="nucleotide sequence ID" value="NZ_FTOI01000001.1"/>
</dbReference>
<accession>A0A1N7J6D8</accession>
<gene>
    <name evidence="4" type="ORF">SAMN05421789_101159</name>
</gene>
<dbReference type="Gene3D" id="3.90.550.10">
    <property type="entry name" value="Spore Coat Polysaccharide Biosynthesis Protein SpsA, Chain A"/>
    <property type="match status" value="1"/>
</dbReference>
<dbReference type="PANTHER" id="PTHR22916">
    <property type="entry name" value="GLYCOSYLTRANSFERASE"/>
    <property type="match status" value="1"/>
</dbReference>
<evidence type="ECO:0000256" key="1">
    <source>
        <dbReference type="ARBA" id="ARBA00022676"/>
    </source>
</evidence>
<dbReference type="OrthoDB" id="9815829at2"/>
<dbReference type="InterPro" id="IPR001173">
    <property type="entry name" value="Glyco_trans_2-like"/>
</dbReference>
<dbReference type="GO" id="GO:0016758">
    <property type="term" value="F:hexosyltransferase activity"/>
    <property type="evidence" value="ECO:0007669"/>
    <property type="project" value="UniProtKB-ARBA"/>
</dbReference>
<keyword evidence="1" id="KW-0328">Glycosyltransferase</keyword>
<protein>
    <submittedName>
        <fullName evidence="4">Glycosyltransferase involved in cell wall bisynthesis</fullName>
    </submittedName>
</protein>
<dbReference type="Pfam" id="PF00535">
    <property type="entry name" value="Glycos_transf_2"/>
    <property type="match status" value="1"/>
</dbReference>
<dbReference type="EMBL" id="FTOI01000001">
    <property type="protein sequence ID" value="SIS44806.1"/>
    <property type="molecule type" value="Genomic_DNA"/>
</dbReference>
<organism evidence="4 5">
    <name type="scientific">Kaistella chaponensis</name>
    <dbReference type="NCBI Taxonomy" id="713588"/>
    <lineage>
        <taxon>Bacteria</taxon>
        <taxon>Pseudomonadati</taxon>
        <taxon>Bacteroidota</taxon>
        <taxon>Flavobacteriia</taxon>
        <taxon>Flavobacteriales</taxon>
        <taxon>Weeksellaceae</taxon>
        <taxon>Chryseobacterium group</taxon>
        <taxon>Kaistella</taxon>
    </lineage>
</organism>
<sequence length="330" mass="38522">MNKISIILPIYNVAQFLPQCLDSVINQTYQNLEIILVNDGSSDFCPQICEDFALKDNRIKLIHKKNGGLSDARNAGLKRATGDFISFIDSDDFVAVDFCEKLLKALLENTADVAECDFLAFDNDQDLEKFSTDTKEKIEVFETEAAVELLMKEYFKQTVWNKLYRREVLGHFEFPVGKINEDEFWTYKVFGNSKKLVKITDVLYFYRQQAASIMGKQYSLKRLDGLQALEERIGYMRENFPKLEHLAVQIFCMASMDHYIKIGQHPEIDPQKIFREKVVASVKKYDQTFILENSDWKAVFWYQLFIKTPGIYAKLRNLNEIRIKFKNKKV</sequence>
<evidence type="ECO:0000313" key="4">
    <source>
        <dbReference type="EMBL" id="SIS44806.1"/>
    </source>
</evidence>
<dbReference type="Proteomes" id="UP000185839">
    <property type="component" value="Unassembled WGS sequence"/>
</dbReference>
<dbReference type="InterPro" id="IPR029044">
    <property type="entry name" value="Nucleotide-diphossugar_trans"/>
</dbReference>
<dbReference type="AlphaFoldDB" id="A0A1N7J6D8"/>
<feature type="domain" description="Glycosyltransferase 2-like" evidence="3">
    <location>
        <begin position="5"/>
        <end position="169"/>
    </location>
</feature>
<dbReference type="CDD" id="cd00761">
    <property type="entry name" value="Glyco_tranf_GTA_type"/>
    <property type="match status" value="1"/>
</dbReference>
<reference evidence="5" key="1">
    <citation type="submission" date="2017-01" db="EMBL/GenBank/DDBJ databases">
        <authorList>
            <person name="Varghese N."/>
            <person name="Submissions S."/>
        </authorList>
    </citation>
    <scope>NUCLEOTIDE SEQUENCE [LARGE SCALE GENOMIC DNA]</scope>
    <source>
        <strain evidence="5">DSM 23145</strain>
    </source>
</reference>